<organism evidence="1 2">
    <name type="scientific">Caligus rogercresseyi</name>
    <name type="common">Sea louse</name>
    <dbReference type="NCBI Taxonomy" id="217165"/>
    <lineage>
        <taxon>Eukaryota</taxon>
        <taxon>Metazoa</taxon>
        <taxon>Ecdysozoa</taxon>
        <taxon>Arthropoda</taxon>
        <taxon>Crustacea</taxon>
        <taxon>Multicrustacea</taxon>
        <taxon>Hexanauplia</taxon>
        <taxon>Copepoda</taxon>
        <taxon>Siphonostomatoida</taxon>
        <taxon>Caligidae</taxon>
        <taxon>Caligus</taxon>
    </lineage>
</organism>
<dbReference type="OrthoDB" id="10354436at2759"/>
<evidence type="ECO:0000313" key="2">
    <source>
        <dbReference type="Proteomes" id="UP000595437"/>
    </source>
</evidence>
<protein>
    <submittedName>
        <fullName evidence="1">Uncharacterized protein</fullName>
    </submittedName>
</protein>
<keyword evidence="2" id="KW-1185">Reference proteome</keyword>
<name>A0A7T8QUY9_CALRO</name>
<accession>A0A7T8QUY9</accession>
<evidence type="ECO:0000313" key="1">
    <source>
        <dbReference type="EMBL" id="QQP56032.1"/>
    </source>
</evidence>
<reference evidence="2" key="1">
    <citation type="submission" date="2021-01" db="EMBL/GenBank/DDBJ databases">
        <title>Caligus Genome Assembly.</title>
        <authorList>
            <person name="Gallardo-Escarate C."/>
        </authorList>
    </citation>
    <scope>NUCLEOTIDE SEQUENCE [LARGE SCALE GENOMIC DNA]</scope>
</reference>
<dbReference type="Proteomes" id="UP000595437">
    <property type="component" value="Chromosome 1"/>
</dbReference>
<dbReference type="EMBL" id="CP045890">
    <property type="protein sequence ID" value="QQP56032.1"/>
    <property type="molecule type" value="Genomic_DNA"/>
</dbReference>
<sequence length="170" mass="19229">MTIRDGNVHGFNNRFMHLFNDEDLLMATLIHPNHGPFMLKHVAPALEEDIKKRLIREIVISIIPDTLPSSKSKDMVTENPIEASDDPFAFLESPTVMEEDGPTIEELIKKEVDTWGRSKVAEVMPGQFPNMDREKWISLLIKYTRLCPALLPWSACSELLVTSSDPSVQA</sequence>
<gene>
    <name evidence="1" type="ORF">FKW44_000557</name>
</gene>
<dbReference type="AlphaFoldDB" id="A0A7T8QUY9"/>
<proteinExistence type="predicted"/>